<evidence type="ECO:0000313" key="1">
    <source>
        <dbReference type="EMBL" id="APA09597.1"/>
    </source>
</evidence>
<sequence>MSYVGPRGVWVLFACSCEGGGDLIQVGEGEYVEIVVKQQSRICTHCNQNEANGTYTSIKRAFNKEAEMITKAYFEAFDNLGRWGLRPKGEGHEDIRISGRVCWIRRLQEGLTDAERNQPGFVKLGSNQTVPRPEFRFGGQAPAFLPRIGTSKRRHEYLSNIRNAQTKIYYKAAKAQADLEAKGFMALGEFIKVTEKKKEKRIKSDDYIEMVPNWDFLKVTDRPVVDLVNIVWEWKGGNFVQVEGMGVRVPSVIVMG</sequence>
<name>A0A1D9Q3U2_SCLS1</name>
<dbReference type="VEuPathDB" id="FungiDB:sscle_05g043670"/>
<accession>A0A1D9Q3U2</accession>
<dbReference type="OMA" id="RICTHCN"/>
<dbReference type="EMBL" id="CP017818">
    <property type="protein sequence ID" value="APA09597.1"/>
    <property type="molecule type" value="Genomic_DNA"/>
</dbReference>
<gene>
    <name evidence="1" type="ORF">sscle_05g043670</name>
</gene>
<proteinExistence type="predicted"/>
<dbReference type="RefSeq" id="XP_001593329.1">
    <property type="nucleotide sequence ID" value="XM_001593279.1"/>
</dbReference>
<evidence type="ECO:0000313" key="2">
    <source>
        <dbReference type="Proteomes" id="UP000177798"/>
    </source>
</evidence>
<dbReference type="AlphaFoldDB" id="A0A1D9Q3U2"/>
<dbReference type="Proteomes" id="UP000177798">
    <property type="component" value="Chromosome 5"/>
</dbReference>
<dbReference type="OrthoDB" id="3551196at2759"/>
<reference evidence="2" key="1">
    <citation type="journal article" date="2017" name="Genome Biol. Evol.">
        <title>The complete genome sequence of the phytopathogenic fungus Sclerotinia sclerotiorum reveals insights into the genome architecture of broad host range pathogens.</title>
        <authorList>
            <person name="Derbyshire M."/>
            <person name="Denton-Giles M."/>
            <person name="Hegedus D."/>
            <person name="Seifbarghy S."/>
            <person name="Rollins J."/>
            <person name="van Kan J."/>
            <person name="Seidl M.F."/>
            <person name="Faino L."/>
            <person name="Mbengue M."/>
            <person name="Navaud O."/>
            <person name="Raffaele S."/>
            <person name="Hammond-Kosack K."/>
            <person name="Heard S."/>
            <person name="Oliver R."/>
        </authorList>
    </citation>
    <scope>NUCLEOTIDE SEQUENCE [LARGE SCALE GENOMIC DNA]</scope>
    <source>
        <strain evidence="2">ATCC 18683 / 1980 / Ss-1</strain>
    </source>
</reference>
<dbReference type="KEGG" id="ssl:SS1G_06251"/>
<organism evidence="1 2">
    <name type="scientific">Sclerotinia sclerotiorum (strain ATCC 18683 / 1980 / Ss-1)</name>
    <name type="common">White mold</name>
    <name type="synonym">Whetzelinia sclerotiorum</name>
    <dbReference type="NCBI Taxonomy" id="665079"/>
    <lineage>
        <taxon>Eukaryota</taxon>
        <taxon>Fungi</taxon>
        <taxon>Dikarya</taxon>
        <taxon>Ascomycota</taxon>
        <taxon>Pezizomycotina</taxon>
        <taxon>Leotiomycetes</taxon>
        <taxon>Helotiales</taxon>
        <taxon>Sclerotiniaceae</taxon>
        <taxon>Sclerotinia</taxon>
    </lineage>
</organism>
<protein>
    <submittedName>
        <fullName evidence="1">Uncharacterized protein</fullName>
    </submittedName>
</protein>